<protein>
    <submittedName>
        <fullName evidence="2">Uncharacterized protein</fullName>
    </submittedName>
</protein>
<dbReference type="Proteomes" id="UP000826195">
    <property type="component" value="Unassembled WGS sequence"/>
</dbReference>
<comment type="caution">
    <text evidence="2">The sequence shown here is derived from an EMBL/GenBank/DDBJ whole genome shotgun (WGS) entry which is preliminary data.</text>
</comment>
<evidence type="ECO:0000313" key="3">
    <source>
        <dbReference type="Proteomes" id="UP000826195"/>
    </source>
</evidence>
<accession>A0AAV7IK54</accession>
<reference evidence="2 3" key="1">
    <citation type="journal article" date="2021" name="J. Hered.">
        <title>A chromosome-level genome assembly of the parasitoid wasp, Cotesia glomerata (Hymenoptera: Braconidae).</title>
        <authorList>
            <person name="Pinto B.J."/>
            <person name="Weis J.J."/>
            <person name="Gamble T."/>
            <person name="Ode P.J."/>
            <person name="Paul R."/>
            <person name="Zaspel J.M."/>
        </authorList>
    </citation>
    <scope>NUCLEOTIDE SEQUENCE [LARGE SCALE GENOMIC DNA]</scope>
    <source>
        <strain evidence="2">CgM1</strain>
    </source>
</reference>
<evidence type="ECO:0000313" key="2">
    <source>
        <dbReference type="EMBL" id="KAH0553527.1"/>
    </source>
</evidence>
<sequence>MLLKSSSLLLVPRYQNPTVQCTPQSILQHWLYLCYDKYLITGIQLRIICSSVEPEPDWQTTRCTHRVPAKFMPLREGLGSLVSSTTAARQEEISQTGHRESGQLAAGVTPELIRRRSEE</sequence>
<dbReference type="EMBL" id="JAHXZJ010001119">
    <property type="protein sequence ID" value="KAH0553527.1"/>
    <property type="molecule type" value="Genomic_DNA"/>
</dbReference>
<keyword evidence="3" id="KW-1185">Reference proteome</keyword>
<name>A0AAV7IK54_COTGL</name>
<evidence type="ECO:0000256" key="1">
    <source>
        <dbReference type="SAM" id="MobiDB-lite"/>
    </source>
</evidence>
<proteinExistence type="predicted"/>
<organism evidence="2 3">
    <name type="scientific">Cotesia glomerata</name>
    <name type="common">Lepidopteran parasitic wasp</name>
    <name type="synonym">Apanteles glomeratus</name>
    <dbReference type="NCBI Taxonomy" id="32391"/>
    <lineage>
        <taxon>Eukaryota</taxon>
        <taxon>Metazoa</taxon>
        <taxon>Ecdysozoa</taxon>
        <taxon>Arthropoda</taxon>
        <taxon>Hexapoda</taxon>
        <taxon>Insecta</taxon>
        <taxon>Pterygota</taxon>
        <taxon>Neoptera</taxon>
        <taxon>Endopterygota</taxon>
        <taxon>Hymenoptera</taxon>
        <taxon>Apocrita</taxon>
        <taxon>Ichneumonoidea</taxon>
        <taxon>Braconidae</taxon>
        <taxon>Microgastrinae</taxon>
        <taxon>Cotesia</taxon>
    </lineage>
</organism>
<feature type="region of interest" description="Disordered" evidence="1">
    <location>
        <begin position="85"/>
        <end position="119"/>
    </location>
</feature>
<feature type="compositionally biased region" description="Basic and acidic residues" evidence="1">
    <location>
        <begin position="89"/>
        <end position="101"/>
    </location>
</feature>
<dbReference type="AlphaFoldDB" id="A0AAV7IK54"/>
<gene>
    <name evidence="2" type="ORF">KQX54_001950</name>
</gene>